<dbReference type="SMART" id="SM00342">
    <property type="entry name" value="HTH_ARAC"/>
    <property type="match status" value="1"/>
</dbReference>
<dbReference type="PANTHER" id="PTHR46796">
    <property type="entry name" value="HTH-TYPE TRANSCRIPTIONAL ACTIVATOR RHAS-RELATED"/>
    <property type="match status" value="1"/>
</dbReference>
<evidence type="ECO:0000256" key="2">
    <source>
        <dbReference type="ARBA" id="ARBA00023125"/>
    </source>
</evidence>
<dbReference type="PROSITE" id="PS00041">
    <property type="entry name" value="HTH_ARAC_FAMILY_1"/>
    <property type="match status" value="1"/>
</dbReference>
<evidence type="ECO:0000313" key="5">
    <source>
        <dbReference type="EMBL" id="MCX7445123.1"/>
    </source>
</evidence>
<keyword evidence="3" id="KW-0804">Transcription</keyword>
<evidence type="ECO:0000256" key="3">
    <source>
        <dbReference type="ARBA" id="ARBA00023163"/>
    </source>
</evidence>
<dbReference type="Proteomes" id="UP001071478">
    <property type="component" value="Unassembled WGS sequence"/>
</dbReference>
<comment type="caution">
    <text evidence="6">The sequence shown here is derived from an EMBL/GenBank/DDBJ whole genome shotgun (WGS) entry which is preliminary data.</text>
</comment>
<gene>
    <name evidence="5" type="ORF">OS125_07665</name>
    <name evidence="6" type="ORF">OS129_06135</name>
</gene>
<evidence type="ECO:0000259" key="4">
    <source>
        <dbReference type="PROSITE" id="PS01124"/>
    </source>
</evidence>
<dbReference type="SUPFAM" id="SSF46689">
    <property type="entry name" value="Homeodomain-like"/>
    <property type="match status" value="1"/>
</dbReference>
<evidence type="ECO:0000313" key="7">
    <source>
        <dbReference type="Proteomes" id="UP001071478"/>
    </source>
</evidence>
<accession>A0A9Q4C834</accession>
<sequence>MTRRREWRDRSVPQEYTYAEWCEIASSSFSPLRVTTSTPDTFRVTVQAVQVGDVGIMDLRSPAHGVDLDDSHIDVRQEPWCKLCLQISGQLIVRQDGRVADTRPGDLVFYETSRPFTLEYTSHQRSLMWHFPQSLLMSSRVNTTIRTATVLRGDSDLGQLAIPGLRSYADRLPALGSMDDAYATEMVHANLSGVLAAMSLLGKEVDGTATASTNALFSAATAYIEDHLGDPALSPAMIADNLFVSVRQLHARFRAESTTVGTYIRGRRLEEIRHALLEPRNANLSVAMLGARVGFHDASHLSKAFKARYGVSPSTYRRSRGLPLGNNR</sequence>
<dbReference type="InterPro" id="IPR018060">
    <property type="entry name" value="HTH_AraC"/>
</dbReference>
<dbReference type="InterPro" id="IPR035418">
    <property type="entry name" value="AraC-bd_2"/>
</dbReference>
<dbReference type="InterPro" id="IPR018062">
    <property type="entry name" value="HTH_AraC-typ_CS"/>
</dbReference>
<keyword evidence="1" id="KW-0805">Transcription regulation</keyword>
<dbReference type="RefSeq" id="WP_200252749.1">
    <property type="nucleotide sequence ID" value="NZ_JAENIQ020000001.1"/>
</dbReference>
<organism evidence="6 7">
    <name type="scientific">Corynebacterium pygosceleis</name>
    <dbReference type="NCBI Taxonomy" id="2800406"/>
    <lineage>
        <taxon>Bacteria</taxon>
        <taxon>Bacillati</taxon>
        <taxon>Actinomycetota</taxon>
        <taxon>Actinomycetes</taxon>
        <taxon>Mycobacteriales</taxon>
        <taxon>Corynebacteriaceae</taxon>
        <taxon>Corynebacterium</taxon>
    </lineage>
</organism>
<dbReference type="Gene3D" id="1.10.10.60">
    <property type="entry name" value="Homeodomain-like"/>
    <property type="match status" value="1"/>
</dbReference>
<feature type="domain" description="HTH araC/xylS-type" evidence="4">
    <location>
        <begin position="218"/>
        <end position="319"/>
    </location>
</feature>
<dbReference type="GO" id="GO:0043565">
    <property type="term" value="F:sequence-specific DNA binding"/>
    <property type="evidence" value="ECO:0007669"/>
    <property type="project" value="InterPro"/>
</dbReference>
<dbReference type="Pfam" id="PF12833">
    <property type="entry name" value="HTH_18"/>
    <property type="match status" value="1"/>
</dbReference>
<dbReference type="Proteomes" id="UP001081709">
    <property type="component" value="Unassembled WGS sequence"/>
</dbReference>
<dbReference type="PANTHER" id="PTHR46796:SF6">
    <property type="entry name" value="ARAC SUBFAMILY"/>
    <property type="match status" value="1"/>
</dbReference>
<dbReference type="Pfam" id="PF14525">
    <property type="entry name" value="AraC_binding_2"/>
    <property type="match status" value="1"/>
</dbReference>
<dbReference type="EMBL" id="JAPMKV010000004">
    <property type="protein sequence ID" value="MCX7445123.1"/>
    <property type="molecule type" value="Genomic_DNA"/>
</dbReference>
<evidence type="ECO:0000256" key="1">
    <source>
        <dbReference type="ARBA" id="ARBA00023015"/>
    </source>
</evidence>
<dbReference type="AlphaFoldDB" id="A0A9Q4C834"/>
<keyword evidence="8" id="KW-1185">Reference proteome</keyword>
<keyword evidence="2" id="KW-0238">DNA-binding</keyword>
<protein>
    <submittedName>
        <fullName evidence="6">Helix-turn-helix domain-containing protein</fullName>
    </submittedName>
</protein>
<proteinExistence type="predicted"/>
<evidence type="ECO:0000313" key="8">
    <source>
        <dbReference type="Proteomes" id="UP001081709"/>
    </source>
</evidence>
<dbReference type="InterPro" id="IPR050204">
    <property type="entry name" value="AraC_XylS_family_regulators"/>
</dbReference>
<name>A0A9Q4C834_9CORY</name>
<dbReference type="GO" id="GO:0003700">
    <property type="term" value="F:DNA-binding transcription factor activity"/>
    <property type="evidence" value="ECO:0007669"/>
    <property type="project" value="InterPro"/>
</dbReference>
<dbReference type="InterPro" id="IPR009057">
    <property type="entry name" value="Homeodomain-like_sf"/>
</dbReference>
<dbReference type="PROSITE" id="PS01124">
    <property type="entry name" value="HTH_ARAC_FAMILY_2"/>
    <property type="match status" value="1"/>
</dbReference>
<reference evidence="6" key="1">
    <citation type="submission" date="2022-11" db="EMBL/GenBank/DDBJ databases">
        <title>Corynebacterium sp. isolated from Penguins.</title>
        <authorList>
            <person name="Sedlar K."/>
            <person name="Svec P."/>
        </authorList>
    </citation>
    <scope>NUCLEOTIDE SEQUENCE</scope>
    <source>
        <strain evidence="5">P7003</strain>
        <strain evidence="6">P7374</strain>
    </source>
</reference>
<dbReference type="EMBL" id="JAPMKU010000002">
    <property type="protein sequence ID" value="MCX7468452.1"/>
    <property type="molecule type" value="Genomic_DNA"/>
</dbReference>
<evidence type="ECO:0000313" key="6">
    <source>
        <dbReference type="EMBL" id="MCX7468452.1"/>
    </source>
</evidence>